<reference evidence="7" key="1">
    <citation type="journal article" date="1997" name="Nucleic Acids Res.">
        <title>tRNAscan-SE: a program for improved detection of transfer RNA genes in genomic sequence.</title>
        <authorList>
            <person name="Lowe T.M."/>
            <person name="Eddy S.R."/>
        </authorList>
    </citation>
    <scope>NUCLEOTIDE SEQUENCE [LARGE SCALE GENOMIC DNA]</scope>
    <source>
        <strain evidence="7">r\DH55</strain>
    </source>
</reference>
<evidence type="ECO:0000313" key="7">
    <source>
        <dbReference type="Proteomes" id="UP000694864"/>
    </source>
</evidence>
<evidence type="ECO:0000313" key="9">
    <source>
        <dbReference type="RefSeq" id="XP_010470357.1"/>
    </source>
</evidence>
<keyword evidence="5" id="KW-0576">Peroxisome</keyword>
<reference evidence="8 9" key="3">
    <citation type="submission" date="2025-05" db="UniProtKB">
        <authorList>
            <consortium name="RefSeq"/>
        </authorList>
    </citation>
    <scope>IDENTIFICATION</scope>
    <source>
        <tissue evidence="8 9">Leaf</tissue>
    </source>
</reference>
<dbReference type="PANTHER" id="PTHR42874:SF1">
    <property type="entry name" value="URICASE"/>
    <property type="match status" value="1"/>
</dbReference>
<dbReference type="SUPFAM" id="SSF55620">
    <property type="entry name" value="Tetrahydrobiopterin biosynthesis enzymes-like"/>
    <property type="match status" value="2"/>
</dbReference>
<evidence type="ECO:0000313" key="8">
    <source>
        <dbReference type="RefSeq" id="XP_010470356.1"/>
    </source>
</evidence>
<dbReference type="EC" id="1.7.3.3" evidence="5 6"/>
<sequence>MAQEADGIRLEQKHGKARVRVGRVWRDGHDGSHHFVEWNVSISLLSHCLSSYYRDDNSDIVATDTMKNTWFWPIFYVGMKVYVKAKECEDRLSVEEFSILIGKHFCSFYPQVYTAIVNIIEKPWERVSIGGKPHLHGFKLGSETHTVEARVEKSGALNLNSGIAGLALLKTTQSGFERFVRDKYTILPETRERMLATEVNASWRYSYDSVASIPTKGLYFSENFMDVKKVLMETFFGPPETGVYSPSVQRTLYLMGSAVLRRFTDVSSIHLKMPNIHFLPVNLSTKENPSMVKFKDDVYLPTDEPHGSIEATVSRVTSKL</sequence>
<proteinExistence type="inferred from homology"/>
<keyword evidence="4 5" id="KW-0560">Oxidoreductase</keyword>
<protein>
    <recommendedName>
        <fullName evidence="5 6">Uricase</fullName>
        <ecNumber evidence="5 6">1.7.3.3</ecNumber>
    </recommendedName>
    <alternativeName>
        <fullName evidence="5">Urate oxidase</fullName>
    </alternativeName>
</protein>
<dbReference type="PROSITE" id="PS00366">
    <property type="entry name" value="URICASE"/>
    <property type="match status" value="1"/>
</dbReference>
<comment type="subcellular location">
    <subcellularLocation>
        <location evidence="5">Peroxisome</location>
    </subcellularLocation>
</comment>
<dbReference type="Pfam" id="PF01014">
    <property type="entry name" value="Uricase"/>
    <property type="match status" value="2"/>
</dbReference>
<evidence type="ECO:0000256" key="1">
    <source>
        <dbReference type="ARBA" id="ARBA00004831"/>
    </source>
</evidence>
<comment type="pathway">
    <text evidence="1 5">Purine metabolism; urate degradation; (S)-allantoin from urate: step 1/3.</text>
</comment>
<dbReference type="PRINTS" id="PR00093">
    <property type="entry name" value="URICASE"/>
</dbReference>
<dbReference type="RefSeq" id="XP_010470356.1">
    <property type="nucleotide sequence ID" value="XM_010472054.2"/>
</dbReference>
<dbReference type="RefSeq" id="XP_010470357.1">
    <property type="nucleotide sequence ID" value="XM_010472055.2"/>
</dbReference>
<dbReference type="Gene3D" id="3.10.270.10">
    <property type="entry name" value="Urate Oxidase"/>
    <property type="match status" value="1"/>
</dbReference>
<comment type="similarity">
    <text evidence="2 5 6">Belongs to the uricase family.</text>
</comment>
<dbReference type="NCBIfam" id="TIGR03383">
    <property type="entry name" value="urate_oxi"/>
    <property type="match status" value="1"/>
</dbReference>
<keyword evidence="3 5" id="KW-0659">Purine metabolism</keyword>
<comment type="catalytic activity">
    <reaction evidence="5 6">
        <text>urate + O2 + H2O = 5-hydroxyisourate + H2O2</text>
        <dbReference type="Rhea" id="RHEA:21368"/>
        <dbReference type="ChEBI" id="CHEBI:15377"/>
        <dbReference type="ChEBI" id="CHEBI:15379"/>
        <dbReference type="ChEBI" id="CHEBI:16240"/>
        <dbReference type="ChEBI" id="CHEBI:17775"/>
        <dbReference type="ChEBI" id="CHEBI:18072"/>
        <dbReference type="EC" id="1.7.3.3"/>
    </reaction>
</comment>
<dbReference type="PIRSF" id="PIRSF000241">
    <property type="entry name" value="Urate_oxidase"/>
    <property type="match status" value="1"/>
</dbReference>
<reference evidence="7" key="2">
    <citation type="journal article" date="2014" name="Nat. Commun.">
        <title>The emerging biofuel crop Camelina sativa retains a highly undifferentiated hexaploid genome structure.</title>
        <authorList>
            <person name="Kagale S."/>
            <person name="Koh C."/>
            <person name="Nixon J."/>
            <person name="Bollina V."/>
            <person name="Clarke W.E."/>
            <person name="Tuteja R."/>
            <person name="Spillane C."/>
            <person name="Robinson S.J."/>
            <person name="Links M.G."/>
            <person name="Clarke C."/>
            <person name="Higgins E.E."/>
            <person name="Huebert T."/>
            <person name="Sharpe A.G."/>
            <person name="Parkin I.A."/>
        </authorList>
    </citation>
    <scope>NUCLEOTIDE SEQUENCE [LARGE SCALE GENOMIC DNA]</scope>
    <source>
        <strain evidence="7">r\DH55</strain>
    </source>
</reference>
<dbReference type="InterPro" id="IPR002042">
    <property type="entry name" value="Uricase"/>
</dbReference>
<dbReference type="CDD" id="cd00445">
    <property type="entry name" value="Uricase"/>
    <property type="match status" value="1"/>
</dbReference>
<evidence type="ECO:0000256" key="5">
    <source>
        <dbReference type="PIRNR" id="PIRNR000241"/>
    </source>
</evidence>
<evidence type="ECO:0000256" key="2">
    <source>
        <dbReference type="ARBA" id="ARBA00009760"/>
    </source>
</evidence>
<dbReference type="InterPro" id="IPR019842">
    <property type="entry name" value="Uricase_CS"/>
</dbReference>
<evidence type="ECO:0000256" key="6">
    <source>
        <dbReference type="RuleBase" id="RU004455"/>
    </source>
</evidence>
<keyword evidence="7" id="KW-1185">Reference proteome</keyword>
<dbReference type="GeneID" id="104750279"/>
<dbReference type="PANTHER" id="PTHR42874">
    <property type="entry name" value="URICASE"/>
    <property type="match status" value="1"/>
</dbReference>
<accession>A0ABM0WFH6</accession>
<name>A0ABM0WFH6_CAMSA</name>
<comment type="function">
    <text evidence="5 6">Catalyzes the oxidation of uric acid to 5-hydroxyisourate, which is further processed to form (S)-allantoin.</text>
</comment>
<evidence type="ECO:0000256" key="4">
    <source>
        <dbReference type="ARBA" id="ARBA00023002"/>
    </source>
</evidence>
<evidence type="ECO:0000256" key="3">
    <source>
        <dbReference type="ARBA" id="ARBA00022631"/>
    </source>
</evidence>
<organism evidence="7 8">
    <name type="scientific">Camelina sativa</name>
    <name type="common">False flax</name>
    <name type="synonym">Myagrum sativum</name>
    <dbReference type="NCBI Taxonomy" id="90675"/>
    <lineage>
        <taxon>Eukaryota</taxon>
        <taxon>Viridiplantae</taxon>
        <taxon>Streptophyta</taxon>
        <taxon>Embryophyta</taxon>
        <taxon>Tracheophyta</taxon>
        <taxon>Spermatophyta</taxon>
        <taxon>Magnoliopsida</taxon>
        <taxon>eudicotyledons</taxon>
        <taxon>Gunneridae</taxon>
        <taxon>Pentapetalae</taxon>
        <taxon>rosids</taxon>
        <taxon>malvids</taxon>
        <taxon>Brassicales</taxon>
        <taxon>Brassicaceae</taxon>
        <taxon>Camelineae</taxon>
        <taxon>Camelina</taxon>
    </lineage>
</organism>
<dbReference type="Proteomes" id="UP000694864">
    <property type="component" value="Chromosome 16"/>
</dbReference>
<gene>
    <name evidence="8 9" type="primary">LOC104750279</name>
</gene>